<evidence type="ECO:0000256" key="1">
    <source>
        <dbReference type="ARBA" id="ARBA00010839"/>
    </source>
</evidence>
<dbReference type="PANTHER" id="PTHR33747:SF1">
    <property type="entry name" value="ADENYLATE CYCLASE-ASSOCIATED CAP C-TERMINAL DOMAIN-CONTAINING PROTEIN"/>
    <property type="match status" value="1"/>
</dbReference>
<dbReference type="InterPro" id="IPR004027">
    <property type="entry name" value="SEC_C_motif"/>
</dbReference>
<proteinExistence type="inferred from homology"/>
<dbReference type="Pfam" id="PF17775">
    <property type="entry name" value="YchJ_M-like"/>
    <property type="match status" value="1"/>
</dbReference>
<evidence type="ECO:0000313" key="5">
    <source>
        <dbReference type="Proteomes" id="UP001157017"/>
    </source>
</evidence>
<dbReference type="Pfam" id="PF02810">
    <property type="entry name" value="SEC-C"/>
    <property type="match status" value="1"/>
</dbReference>
<dbReference type="Gene3D" id="3.10.450.50">
    <property type="match status" value="1"/>
</dbReference>
<sequence>MTTTDPRDPAARCPCGSGETYGACCGRLHDGTTHAGTAEQAMRSRYSAFAVGDTAYLLATWHPSTRPATLELDTGTRWRFLEIVSTSGGGLLDTDGVVEFRAHHVHDRARGVQHEVSRFTRVDGRWSYVDGRTG</sequence>
<evidence type="ECO:0000256" key="2">
    <source>
        <dbReference type="HAMAP-Rule" id="MF_00612"/>
    </source>
</evidence>
<evidence type="ECO:0000313" key="4">
    <source>
        <dbReference type="EMBL" id="GMA87172.1"/>
    </source>
</evidence>
<dbReference type="InterPro" id="IPR023006">
    <property type="entry name" value="YchJ-like"/>
</dbReference>
<dbReference type="InterPro" id="IPR032710">
    <property type="entry name" value="NTF2-like_dom_sf"/>
</dbReference>
<accession>A0ABQ6JHF5</accession>
<evidence type="ECO:0000259" key="3">
    <source>
        <dbReference type="Pfam" id="PF17775"/>
    </source>
</evidence>
<dbReference type="EMBL" id="BSUZ01000001">
    <property type="protein sequence ID" value="GMA87172.1"/>
    <property type="molecule type" value="Genomic_DNA"/>
</dbReference>
<name>A0ABQ6JHF5_9ACTN</name>
<dbReference type="PANTHER" id="PTHR33747">
    <property type="entry name" value="UPF0225 PROTEIN SCO1677"/>
    <property type="match status" value="1"/>
</dbReference>
<dbReference type="InterPro" id="IPR048469">
    <property type="entry name" value="YchJ-like_M"/>
</dbReference>
<keyword evidence="5" id="KW-1185">Reference proteome</keyword>
<gene>
    <name evidence="4" type="ORF">GCM10025868_24220</name>
</gene>
<dbReference type="HAMAP" id="MF_00612">
    <property type="entry name" value="UPF0225"/>
    <property type="match status" value="1"/>
</dbReference>
<organism evidence="4 5">
    <name type="scientific">Angustibacter aerolatus</name>
    <dbReference type="NCBI Taxonomy" id="1162965"/>
    <lineage>
        <taxon>Bacteria</taxon>
        <taxon>Bacillati</taxon>
        <taxon>Actinomycetota</taxon>
        <taxon>Actinomycetes</taxon>
        <taxon>Kineosporiales</taxon>
        <taxon>Kineosporiaceae</taxon>
    </lineage>
</organism>
<comment type="similarity">
    <text evidence="1 2">Belongs to the UPF0225 family.</text>
</comment>
<reference evidence="5" key="1">
    <citation type="journal article" date="2019" name="Int. J. Syst. Evol. Microbiol.">
        <title>The Global Catalogue of Microorganisms (GCM) 10K type strain sequencing project: providing services to taxonomists for standard genome sequencing and annotation.</title>
        <authorList>
            <consortium name="The Broad Institute Genomics Platform"/>
            <consortium name="The Broad Institute Genome Sequencing Center for Infectious Disease"/>
            <person name="Wu L."/>
            <person name="Ma J."/>
        </authorList>
    </citation>
    <scope>NUCLEOTIDE SEQUENCE [LARGE SCALE GENOMIC DNA]</scope>
    <source>
        <strain evidence="5">NBRC 108730</strain>
    </source>
</reference>
<feature type="domain" description="YchJ-like middle NTF2-like" evidence="3">
    <location>
        <begin position="37"/>
        <end position="131"/>
    </location>
</feature>
<protein>
    <recommendedName>
        <fullName evidence="2">UPF0225 protein GCM10025868_24220</fullName>
    </recommendedName>
</protein>
<dbReference type="SUPFAM" id="SSF54427">
    <property type="entry name" value="NTF2-like"/>
    <property type="match status" value="1"/>
</dbReference>
<dbReference type="Proteomes" id="UP001157017">
    <property type="component" value="Unassembled WGS sequence"/>
</dbReference>
<comment type="caution">
    <text evidence="4">The sequence shown here is derived from an EMBL/GenBank/DDBJ whole genome shotgun (WGS) entry which is preliminary data.</text>
</comment>